<proteinExistence type="predicted"/>
<dbReference type="SUPFAM" id="SSF53756">
    <property type="entry name" value="UDP-Glycosyltransferase/glycogen phosphorylase"/>
    <property type="match status" value="1"/>
</dbReference>
<protein>
    <submittedName>
        <fullName evidence="2">Glycosyltransferase family 4 protein</fullName>
    </submittedName>
</protein>
<dbReference type="NCBIfam" id="NF046071">
    <property type="entry name" value="B1-4RhmsylTfaseCps2T"/>
    <property type="match status" value="1"/>
</dbReference>
<dbReference type="GO" id="GO:0016757">
    <property type="term" value="F:glycosyltransferase activity"/>
    <property type="evidence" value="ECO:0007669"/>
    <property type="project" value="TreeGrafter"/>
</dbReference>
<name>A0A6S6I2E2_ERYRH</name>
<dbReference type="Pfam" id="PF09314">
    <property type="entry name" value="DUF1972"/>
    <property type="match status" value="1"/>
</dbReference>
<sequence>MKNVFIIGSKGIPSNYGGFETFVDKLTEHNKEDINYHVSCLSNNDDEFVYNNARCFNISVPNIGPAKAVYYDVAALKRTIGYIRFNKIENPIIYILACRIGPFMWKYRKEMDTLNIEYYLNPDGHEWKRAKWNYFIRKYWKISEKLMIKHSDLVICDSKNIESYVQKNYKANYPKTTYIAYGADIPQESDDLNFPKYFDYITRNKVSRSGYYLIVGRFVPENNFETMILEYMKSKTTKDLVIITNIENNKFYKNLKKNTQFDSDSRIKFVGTVYDQNLLKLIRKHAYGYIHGHEVGGTNPSLLEALASTKLNLLLDVGFNSEVGEDSCLYWSKCSGSLSNLINQADLLDEQVIEKLNRLSTERIINSYSWDKISREYSDVFLNRREK</sequence>
<keyword evidence="2" id="KW-0808">Transferase</keyword>
<dbReference type="Gene3D" id="3.40.50.2000">
    <property type="entry name" value="Glycogen Phosphorylase B"/>
    <property type="match status" value="2"/>
</dbReference>
<evidence type="ECO:0000313" key="2">
    <source>
        <dbReference type="EMBL" id="BCB22707.1"/>
    </source>
</evidence>
<dbReference type="PANTHER" id="PTHR46401:SF8">
    <property type="entry name" value="BLL6006 PROTEIN"/>
    <property type="match status" value="1"/>
</dbReference>
<reference evidence="2" key="1">
    <citation type="submission" date="2020-02" db="EMBL/GenBank/DDBJ databases">
        <title>Development of a multiplex PCR-based assay for rapid serotyping of Erysipelothrix species.</title>
        <authorList>
            <person name="Shimoji Y."/>
            <person name="Shiraiwa K."/>
            <person name="Tominaga H."/>
            <person name="Nishikawa S."/>
            <person name="Eguchi M."/>
            <person name="Hikono H."/>
            <person name="Ogawa Y."/>
        </authorList>
    </citation>
    <scope>NUCLEOTIDE SEQUENCE</scope>
    <source>
        <strain evidence="2">545</strain>
    </source>
</reference>
<dbReference type="PANTHER" id="PTHR46401">
    <property type="entry name" value="GLYCOSYLTRANSFERASE WBBK-RELATED"/>
    <property type="match status" value="1"/>
</dbReference>
<organism evidence="2">
    <name type="scientific">Erysipelothrix rhusiopathiae</name>
    <dbReference type="NCBI Taxonomy" id="1648"/>
    <lineage>
        <taxon>Bacteria</taxon>
        <taxon>Bacillati</taxon>
        <taxon>Bacillota</taxon>
        <taxon>Erysipelotrichia</taxon>
        <taxon>Erysipelotrichales</taxon>
        <taxon>Erysipelotrichaceae</taxon>
        <taxon>Erysipelothrix</taxon>
    </lineage>
</organism>
<accession>A0A6S6I2E2</accession>
<dbReference type="AlphaFoldDB" id="A0A6S6I2E2"/>
<dbReference type="InterPro" id="IPR015393">
    <property type="entry name" value="DUF1972"/>
</dbReference>
<dbReference type="EMBL" id="LC528606">
    <property type="protein sequence ID" value="BCB22707.1"/>
    <property type="molecule type" value="Genomic_DNA"/>
</dbReference>
<feature type="domain" description="DUF1972" evidence="1">
    <location>
        <begin position="1"/>
        <end position="184"/>
    </location>
</feature>
<evidence type="ECO:0000259" key="1">
    <source>
        <dbReference type="Pfam" id="PF09314"/>
    </source>
</evidence>